<proteinExistence type="predicted"/>
<dbReference type="Gene3D" id="3.40.109.10">
    <property type="entry name" value="NADH Oxidase"/>
    <property type="match status" value="1"/>
</dbReference>
<sequence>MAAINRRGLLIGAGAAVVAAGGAGTFVWRREAGSMADYDAYAAELRSGLPTNPDLTELVRHATLAANGHNTQPWRFRVSDTRIDILPDWERRTPVVDPDDHHLFVSLGCAAENLAIAARAGGRSCESLQPADGAALAFSLAPSRPIDDPLFPAIARRQSSRTLYDGRPVPPAELDLLAKAAEEEGVALVLLTERSRIDAVRDLIVSGNDIQMRDPAFMAELKQWLRFSAWSAMTTGDGLFAPASGNPLMPDAIGRIAFDLFVTAKGESAKAARQVDSSAGLAVFVGDAADPEHWMKVGRACQRFALQATVLGLRLAFLNQPVEVASLRPQLAALVGMPDKRPDLVLRFGYGPTLPYSPRRPVSATLA</sequence>
<dbReference type="PROSITE" id="PS51318">
    <property type="entry name" value="TAT"/>
    <property type="match status" value="1"/>
</dbReference>
<dbReference type="EMBL" id="JACIDS010000002">
    <property type="protein sequence ID" value="MBB3930243.1"/>
    <property type="molecule type" value="Genomic_DNA"/>
</dbReference>
<dbReference type="PANTHER" id="PTHR23026">
    <property type="entry name" value="NADPH NITROREDUCTASE"/>
    <property type="match status" value="1"/>
</dbReference>
<dbReference type="SUPFAM" id="SSF55469">
    <property type="entry name" value="FMN-dependent nitroreductase-like"/>
    <property type="match status" value="2"/>
</dbReference>
<comment type="caution">
    <text evidence="1">The sequence shown here is derived from an EMBL/GenBank/DDBJ whole genome shotgun (WGS) entry which is preliminary data.</text>
</comment>
<organism evidence="1 2">
    <name type="scientific">Kaistia hirudinis</name>
    <dbReference type="NCBI Taxonomy" id="1293440"/>
    <lineage>
        <taxon>Bacteria</taxon>
        <taxon>Pseudomonadati</taxon>
        <taxon>Pseudomonadota</taxon>
        <taxon>Alphaproteobacteria</taxon>
        <taxon>Hyphomicrobiales</taxon>
        <taxon>Kaistiaceae</taxon>
        <taxon>Kaistia</taxon>
    </lineage>
</organism>
<dbReference type="RefSeq" id="WP_210299837.1">
    <property type="nucleotide sequence ID" value="NZ_JACIDS010000002.1"/>
</dbReference>
<dbReference type="AlphaFoldDB" id="A0A840ALV6"/>
<dbReference type="PANTHER" id="PTHR23026:SF123">
    <property type="entry name" value="NAD(P)H NITROREDUCTASE RV3131-RELATED"/>
    <property type="match status" value="1"/>
</dbReference>
<evidence type="ECO:0008006" key="3">
    <source>
        <dbReference type="Google" id="ProtNLM"/>
    </source>
</evidence>
<accession>A0A840ALV6</accession>
<evidence type="ECO:0000313" key="2">
    <source>
        <dbReference type="Proteomes" id="UP000553963"/>
    </source>
</evidence>
<reference evidence="1 2" key="1">
    <citation type="submission" date="2020-08" db="EMBL/GenBank/DDBJ databases">
        <title>Genomic Encyclopedia of Type Strains, Phase IV (KMG-IV): sequencing the most valuable type-strain genomes for metagenomic binning, comparative biology and taxonomic classification.</title>
        <authorList>
            <person name="Goeker M."/>
        </authorList>
    </citation>
    <scope>NUCLEOTIDE SEQUENCE [LARGE SCALE GENOMIC DNA]</scope>
    <source>
        <strain evidence="1 2">DSM 25966</strain>
    </source>
</reference>
<dbReference type="InterPro" id="IPR000415">
    <property type="entry name" value="Nitroreductase-like"/>
</dbReference>
<keyword evidence="2" id="KW-1185">Reference proteome</keyword>
<dbReference type="InterPro" id="IPR006311">
    <property type="entry name" value="TAT_signal"/>
</dbReference>
<gene>
    <name evidence="1" type="ORF">GGR25_001282</name>
</gene>
<dbReference type="Proteomes" id="UP000553963">
    <property type="component" value="Unassembled WGS sequence"/>
</dbReference>
<dbReference type="GO" id="GO:0016491">
    <property type="term" value="F:oxidoreductase activity"/>
    <property type="evidence" value="ECO:0007669"/>
    <property type="project" value="InterPro"/>
</dbReference>
<name>A0A840ALV6_9HYPH</name>
<dbReference type="InterPro" id="IPR050627">
    <property type="entry name" value="Nitroreductase/BluB"/>
</dbReference>
<protein>
    <recommendedName>
        <fullName evidence="3">Tat pathway signal protein</fullName>
    </recommendedName>
</protein>
<dbReference type="NCBIfam" id="NF047509">
    <property type="entry name" value="Rv3131_FMN_oxido"/>
    <property type="match status" value="1"/>
</dbReference>
<evidence type="ECO:0000313" key="1">
    <source>
        <dbReference type="EMBL" id="MBB3930243.1"/>
    </source>
</evidence>